<name>A0A094ZFW3_SCHHA</name>
<dbReference type="PANTHER" id="PTHR15955:SF8">
    <property type="entry name" value="RWD DOMAIN-CONTAINING PROTEIN 2B-RELATED"/>
    <property type="match status" value="1"/>
</dbReference>
<protein>
    <submittedName>
        <fullName evidence="2 3">RWD domain-containing protein 2B</fullName>
    </submittedName>
</protein>
<dbReference type="Proteomes" id="UP000471633">
    <property type="component" value="Unassembled WGS sequence"/>
</dbReference>
<feature type="domain" description="RWD" evidence="1">
    <location>
        <begin position="10"/>
        <end position="171"/>
    </location>
</feature>
<dbReference type="InterPro" id="IPR016135">
    <property type="entry name" value="UBQ-conjugating_enzyme/RWD"/>
</dbReference>
<reference evidence="2" key="4">
    <citation type="journal article" date="2022" name="PLoS Pathog.">
        <title>Chromosome-level genome of Schistosoma haematobium underpins genome-wide explorations of molecular variation.</title>
        <authorList>
            <person name="Stroehlein A.J."/>
            <person name="Korhonen P.K."/>
            <person name="Lee V.V."/>
            <person name="Ralph S.A."/>
            <person name="Mentink-Kane M."/>
            <person name="You H."/>
            <person name="McManus D.P."/>
            <person name="Tchuente L.T."/>
            <person name="Stothard J.R."/>
            <person name="Kaur P."/>
            <person name="Dudchenko O."/>
            <person name="Aiden E.L."/>
            <person name="Yang B."/>
            <person name="Yang H."/>
            <person name="Emery A.M."/>
            <person name="Webster B.L."/>
            <person name="Brindley P.J."/>
            <person name="Rollinson D."/>
            <person name="Chang B.C.H."/>
            <person name="Gasser R.B."/>
            <person name="Young N.D."/>
        </authorList>
    </citation>
    <scope>NUCLEOTIDE SEQUENCE</scope>
</reference>
<dbReference type="InterPro" id="IPR006575">
    <property type="entry name" value="RWD_dom"/>
</dbReference>
<proteinExistence type="predicted"/>
<dbReference type="CDD" id="cd24163">
    <property type="entry name" value="RWDD2_C"/>
    <property type="match status" value="1"/>
</dbReference>
<dbReference type="PROSITE" id="PS50908">
    <property type="entry name" value="RWD"/>
    <property type="match status" value="1"/>
</dbReference>
<dbReference type="STRING" id="6185.A0A094ZFW3"/>
<dbReference type="AlphaFoldDB" id="A0A094ZFW3"/>
<accession>A0A094ZFW3</accession>
<dbReference type="InterPro" id="IPR059181">
    <property type="entry name" value="RWDD2A-B_C"/>
</dbReference>
<evidence type="ECO:0000313" key="4">
    <source>
        <dbReference type="Proteomes" id="UP000471633"/>
    </source>
</evidence>
<organism evidence="3">
    <name type="scientific">Schistosoma haematobium</name>
    <name type="common">Blood fluke</name>
    <dbReference type="NCBI Taxonomy" id="6185"/>
    <lineage>
        <taxon>Eukaryota</taxon>
        <taxon>Metazoa</taxon>
        <taxon>Spiralia</taxon>
        <taxon>Lophotrochozoa</taxon>
        <taxon>Platyhelminthes</taxon>
        <taxon>Trematoda</taxon>
        <taxon>Digenea</taxon>
        <taxon>Strigeidida</taxon>
        <taxon>Schistosomatoidea</taxon>
        <taxon>Schistosomatidae</taxon>
        <taxon>Schistosoma</taxon>
    </lineage>
</organism>
<dbReference type="PANTHER" id="PTHR15955">
    <property type="entry name" value="RWD DOMAIN CONTAINING PROTEIN 2"/>
    <property type="match status" value="1"/>
</dbReference>
<dbReference type="SUPFAM" id="SSF54495">
    <property type="entry name" value="UBC-like"/>
    <property type="match status" value="1"/>
</dbReference>
<dbReference type="EMBL" id="KL250544">
    <property type="protein sequence ID" value="KGB33355.1"/>
    <property type="molecule type" value="Genomic_DNA"/>
</dbReference>
<dbReference type="PIRSF" id="PIRSF038021">
    <property type="entry name" value="UCP038021_RWDD2"/>
    <property type="match status" value="1"/>
</dbReference>
<dbReference type="Gene3D" id="3.10.110.10">
    <property type="entry name" value="Ubiquitin Conjugating Enzyme"/>
    <property type="match status" value="1"/>
</dbReference>
<gene>
    <name evidence="2" type="primary">RWDD2B_1</name>
    <name evidence="2" type="ORF">MS3_00005852</name>
    <name evidence="3" type="ORF">MS3_01535</name>
</gene>
<dbReference type="Pfam" id="PF05773">
    <property type="entry name" value="RWD"/>
    <property type="match status" value="1"/>
</dbReference>
<reference evidence="2" key="3">
    <citation type="submission" date="2021-06" db="EMBL/GenBank/DDBJ databases">
        <title>Chromosome-level genome assembly for S. haematobium.</title>
        <authorList>
            <person name="Stroehlein A.J."/>
        </authorList>
    </citation>
    <scope>NUCLEOTIDE SEQUENCE</scope>
</reference>
<dbReference type="InterPro" id="IPR010541">
    <property type="entry name" value="Prp3_C"/>
</dbReference>
<evidence type="ECO:0000259" key="1">
    <source>
        <dbReference type="PROSITE" id="PS50908"/>
    </source>
</evidence>
<dbReference type="GeneID" id="24589282"/>
<evidence type="ECO:0000313" key="2">
    <source>
        <dbReference type="EMBL" id="KAH9588459.1"/>
    </source>
</evidence>
<dbReference type="RefSeq" id="XP_012793137.1">
    <property type="nucleotide sequence ID" value="XM_012937683.2"/>
</dbReference>
<reference evidence="2" key="2">
    <citation type="journal article" date="2019" name="Gigascience">
        <title>High-quality Schistosoma haematobium genome achieved by single-molecule and long-range sequencing.</title>
        <authorList>
            <person name="Stroehlein A.J."/>
            <person name="Korhonen P.K."/>
            <person name="Chong T.M."/>
            <person name="Lim Y.L."/>
            <person name="Chan K.G."/>
            <person name="Webster B."/>
            <person name="Rollinson D."/>
            <person name="Brindley P.J."/>
            <person name="Gasser R.B."/>
            <person name="Young N.D."/>
        </authorList>
    </citation>
    <scope>NUCLEOTIDE SEQUENCE</scope>
</reference>
<reference evidence="3" key="1">
    <citation type="journal article" date="2012" name="Nat. Genet.">
        <title>Whole-genome sequence of Schistosoma haematobium.</title>
        <authorList>
            <person name="Young N.D."/>
            <person name="Jex A.R."/>
            <person name="Li B."/>
            <person name="Liu S."/>
            <person name="Yang L."/>
            <person name="Xiong Z."/>
            <person name="Li Y."/>
            <person name="Cantacessi C."/>
            <person name="Hall R.S."/>
            <person name="Xu X."/>
            <person name="Chen F."/>
            <person name="Wu X."/>
            <person name="Zerlotini A."/>
            <person name="Oliveira G."/>
            <person name="Hofmann A."/>
            <person name="Zhang G."/>
            <person name="Fang X."/>
            <person name="Kang Y."/>
            <person name="Campbell B.E."/>
            <person name="Loukas A."/>
            <person name="Ranganathan S."/>
            <person name="Rollinson D."/>
            <person name="Rinaldi G."/>
            <person name="Brindley P.J."/>
            <person name="Yang H."/>
            <person name="Wang J."/>
            <person name="Wang J."/>
            <person name="Gasser R.B."/>
        </authorList>
    </citation>
    <scope>NUCLEOTIDE SEQUENCE [LARGE SCALE GENOMIC DNA]</scope>
</reference>
<evidence type="ECO:0000313" key="3">
    <source>
        <dbReference type="EMBL" id="KGB33355.1"/>
    </source>
</evidence>
<dbReference type="InterPro" id="IPR017359">
    <property type="entry name" value="Phi-like"/>
</dbReference>
<dbReference type="KEGG" id="shx:MS3_00005852"/>
<dbReference type="EMBL" id="AMPZ03000003">
    <property type="protein sequence ID" value="KAH9588459.1"/>
    <property type="molecule type" value="Genomic_DNA"/>
</dbReference>
<dbReference type="CTD" id="24589282"/>
<keyword evidence="4" id="KW-1185">Reference proteome</keyword>
<sequence>MVESLKSKIDEVELLLSMFSEDEIKLGDKKSYLNIKRHAELNVIPEKTDVDFVVKNFIKKQSSLKFVYFTEPTNLNKSLFIHLFVPHSYLYQLKKKVELSVVLPDGYPSWNTHHPVKPLITLRFLSDNSILGINIRELSSRFYHWFDKIANTGEPILLACIDWLQNELFNELLVTNESVTSLSTNSILSNNEKIVCLWIISHHIRSPIKRRLILEWSKELELTGCCMPGRPGLVIVEGEETKADEYWRRLRNLQWKHIQLREKEILGIGLYRIRRFQDGFHELTLSQQSWFSWLHKHGVTSEEYRHVFGIPGRLPQNEQQ</sequence>
<dbReference type="Pfam" id="PF06544">
    <property type="entry name" value="Prp3_C"/>
    <property type="match status" value="1"/>
</dbReference>